<keyword evidence="1" id="KW-0808">Transferase</keyword>
<evidence type="ECO:0000313" key="2">
    <source>
        <dbReference type="Proteomes" id="UP000295530"/>
    </source>
</evidence>
<dbReference type="OrthoDB" id="86584at2"/>
<gene>
    <name evidence="1" type="ORF">EC847_11280</name>
</gene>
<dbReference type="NCBIfam" id="NF038110">
    <property type="entry name" value="Lys_methyl_FliB"/>
    <property type="match status" value="1"/>
</dbReference>
<proteinExistence type="predicted"/>
<dbReference type="GO" id="GO:0032259">
    <property type="term" value="P:methylation"/>
    <property type="evidence" value="ECO:0007669"/>
    <property type="project" value="UniProtKB-KW"/>
</dbReference>
<dbReference type="Proteomes" id="UP000295530">
    <property type="component" value="Unassembled WGS sequence"/>
</dbReference>
<name>A0A4R6ECY8_SCAGO</name>
<comment type="caution">
    <text evidence="1">The sequence shown here is derived from an EMBL/GenBank/DDBJ whole genome shotgun (WGS) entry which is preliminary data.</text>
</comment>
<reference evidence="1 2" key="1">
    <citation type="submission" date="2019-03" db="EMBL/GenBank/DDBJ databases">
        <title>Genomic analyses of the natural microbiome of Caenorhabditis elegans.</title>
        <authorList>
            <person name="Samuel B."/>
        </authorList>
    </citation>
    <scope>NUCLEOTIDE SEQUENCE [LARGE SCALE GENOMIC DNA]</scope>
    <source>
        <strain evidence="1 2">BIGb0156</strain>
    </source>
</reference>
<keyword evidence="1" id="KW-0489">Methyltransferase</keyword>
<dbReference type="RefSeq" id="WP_133461828.1">
    <property type="nucleotide sequence ID" value="NZ_SNVX01000012.1"/>
</dbReference>
<dbReference type="AlphaFoldDB" id="A0A4R6ECY8"/>
<evidence type="ECO:0000313" key="1">
    <source>
        <dbReference type="EMBL" id="TDN56033.1"/>
    </source>
</evidence>
<accession>A0A4R6ECY8</accession>
<protein>
    <submittedName>
        <fullName evidence="1">Lysine-N-methylase</fullName>
    </submittedName>
</protein>
<keyword evidence="2" id="KW-1185">Reference proteome</keyword>
<organism evidence="1 2">
    <name type="scientific">Scandinavium goeteborgense</name>
    <dbReference type="NCBI Taxonomy" id="1851514"/>
    <lineage>
        <taxon>Bacteria</taxon>
        <taxon>Pseudomonadati</taxon>
        <taxon>Pseudomonadota</taxon>
        <taxon>Gammaproteobacteria</taxon>
        <taxon>Enterobacterales</taxon>
        <taxon>Enterobacteriaceae</taxon>
        <taxon>Scandinavium</taxon>
    </lineage>
</organism>
<dbReference type="EMBL" id="SNVX01000012">
    <property type="protein sequence ID" value="TDN56033.1"/>
    <property type="molecule type" value="Genomic_DNA"/>
</dbReference>
<dbReference type="GO" id="GO:0008168">
    <property type="term" value="F:methyltransferase activity"/>
    <property type="evidence" value="ECO:0007669"/>
    <property type="project" value="UniProtKB-KW"/>
</dbReference>
<sequence length="405" mass="46080">MQIHKVIKPDFVERFKCVGTECLISCCQGWNIFIDKKTHHRYLNADNPEIAALAKENLQPLRKGKNHYSVIKLDGQGQCPFMDGQKLCSVQREMGEQALSPTCAIYPRSTLRYADETRHTMTLSCPEVARLVLFNEDSMKLHEQEKLLANAKINLLGQRQPVSQVSQVIHLFAWNIVQTPTANIEENLMALAHFILYLQRINFELHQRFDEAEAYYHQLLSDLHNGVSLLETPSSLQSSSLKIRALAVLGSLVANDKSRDGNMAQGHQEIADYLNVGELEDGEALNEKFAALDHQWRLLRQNSCLAAPYVLRNYLLYKLYHNHFPGTDLTTVMRQFYRIVLDYFYVKHLLSVKSLQENLDEAVVLKMLASLAEKTLHSSSIDSRMSHAIDKINAGDDLSCLLLIG</sequence>